<dbReference type="PANTHER" id="PTHR11241">
    <property type="entry name" value="DEOXYURIDINE 5'-TRIPHOSPHATE NUCLEOTIDOHYDROLASE"/>
    <property type="match status" value="1"/>
</dbReference>
<dbReference type="NCBIfam" id="TIGR00576">
    <property type="entry name" value="dut"/>
    <property type="match status" value="1"/>
</dbReference>
<dbReference type="STRING" id="1805238.AUJ23_02460"/>
<sequence length="142" mass="15761">MKIKRIDKSLPLPEYKTVGSIAFDLYSREEIKIEAKSLALLPSNFIIQTPESHGLILSARSSLAKKKGLMLANGVGTIDRDYCGENDEILISVYNFTDNQVLVEKGERVAQGMFVRIDQGNWNEVDKMAENDRGGFGSTGSF</sequence>
<comment type="similarity">
    <text evidence="1">Belongs to the dUTPase family.</text>
</comment>
<dbReference type="CDD" id="cd07557">
    <property type="entry name" value="trimeric_dUTPase"/>
    <property type="match status" value="1"/>
</dbReference>
<dbReference type="GO" id="GO:0000287">
    <property type="term" value="F:magnesium ion binding"/>
    <property type="evidence" value="ECO:0007669"/>
    <property type="project" value="InterPro"/>
</dbReference>
<reference evidence="7 8" key="1">
    <citation type="journal article" date="2016" name="Environ. Microbiol.">
        <title>Genomic resolution of a cold subsurface aquifer community provides metabolic insights for novel microbes adapted to high CO concentrations.</title>
        <authorList>
            <person name="Probst A.J."/>
            <person name="Castelle C.J."/>
            <person name="Singh A."/>
            <person name="Brown C.T."/>
            <person name="Anantharaman K."/>
            <person name="Sharon I."/>
            <person name="Hug L.A."/>
            <person name="Burstein D."/>
            <person name="Emerson J.B."/>
            <person name="Thomas B.C."/>
            <person name="Banfield J.F."/>
        </authorList>
    </citation>
    <scope>NUCLEOTIDE SEQUENCE [LARGE SCALE GENOMIC DNA]</scope>
    <source>
        <strain evidence="7">CG1_02_32_51</strain>
    </source>
</reference>
<evidence type="ECO:0000256" key="3">
    <source>
        <dbReference type="ARBA" id="ARBA00022801"/>
    </source>
</evidence>
<organism evidence="7 8">
    <name type="scientific">Candidatus Magasanikbacteria bacterium CG1_02_32_51</name>
    <dbReference type="NCBI Taxonomy" id="1805238"/>
    <lineage>
        <taxon>Bacteria</taxon>
        <taxon>Candidatus Magasanikiibacteriota</taxon>
    </lineage>
</organism>
<proteinExistence type="inferred from homology"/>
<evidence type="ECO:0000313" key="7">
    <source>
        <dbReference type="EMBL" id="OIO19199.1"/>
    </source>
</evidence>
<comment type="caution">
    <text evidence="7">The sequence shown here is derived from an EMBL/GenBank/DDBJ whole genome shotgun (WGS) entry which is preliminary data.</text>
</comment>
<dbReference type="GO" id="GO:0006226">
    <property type="term" value="P:dUMP biosynthetic process"/>
    <property type="evidence" value="ECO:0007669"/>
    <property type="project" value="InterPro"/>
</dbReference>
<comment type="catalytic activity">
    <reaction evidence="5">
        <text>dUTP + H2O = dUMP + diphosphate + H(+)</text>
        <dbReference type="Rhea" id="RHEA:10248"/>
        <dbReference type="ChEBI" id="CHEBI:15377"/>
        <dbReference type="ChEBI" id="CHEBI:15378"/>
        <dbReference type="ChEBI" id="CHEBI:33019"/>
        <dbReference type="ChEBI" id="CHEBI:61555"/>
        <dbReference type="ChEBI" id="CHEBI:246422"/>
        <dbReference type="EC" id="3.6.1.23"/>
    </reaction>
</comment>
<evidence type="ECO:0000256" key="4">
    <source>
        <dbReference type="ARBA" id="ARBA00023080"/>
    </source>
</evidence>
<dbReference type="EC" id="3.6.1.23" evidence="2"/>
<dbReference type="GO" id="GO:0004170">
    <property type="term" value="F:dUTP diphosphatase activity"/>
    <property type="evidence" value="ECO:0007669"/>
    <property type="project" value="UniProtKB-EC"/>
</dbReference>
<dbReference type="Pfam" id="PF00692">
    <property type="entry name" value="dUTPase"/>
    <property type="match status" value="1"/>
</dbReference>
<keyword evidence="4" id="KW-0546">Nucleotide metabolism</keyword>
<dbReference type="InterPro" id="IPR008181">
    <property type="entry name" value="dUTPase"/>
</dbReference>
<keyword evidence="3" id="KW-0378">Hydrolase</keyword>
<evidence type="ECO:0000259" key="6">
    <source>
        <dbReference type="Pfam" id="PF00692"/>
    </source>
</evidence>
<dbReference type="EMBL" id="MNVC01000026">
    <property type="protein sequence ID" value="OIO19199.1"/>
    <property type="molecule type" value="Genomic_DNA"/>
</dbReference>
<dbReference type="InterPro" id="IPR033704">
    <property type="entry name" value="dUTPase_trimeric"/>
</dbReference>
<dbReference type="InterPro" id="IPR036157">
    <property type="entry name" value="dUTPase-like_sf"/>
</dbReference>
<dbReference type="Gene3D" id="2.70.40.10">
    <property type="match status" value="1"/>
</dbReference>
<evidence type="ECO:0000256" key="5">
    <source>
        <dbReference type="ARBA" id="ARBA00047686"/>
    </source>
</evidence>
<feature type="domain" description="dUTPase-like" evidence="6">
    <location>
        <begin position="10"/>
        <end position="140"/>
    </location>
</feature>
<evidence type="ECO:0000313" key="8">
    <source>
        <dbReference type="Proteomes" id="UP000181941"/>
    </source>
</evidence>
<evidence type="ECO:0000256" key="1">
    <source>
        <dbReference type="ARBA" id="ARBA00006581"/>
    </source>
</evidence>
<dbReference type="SUPFAM" id="SSF51283">
    <property type="entry name" value="dUTPase-like"/>
    <property type="match status" value="1"/>
</dbReference>
<name>A0A1J4UAD5_9BACT</name>
<gene>
    <name evidence="7" type="ORF">AUJ23_02460</name>
</gene>
<dbReference type="GO" id="GO:0046081">
    <property type="term" value="P:dUTP catabolic process"/>
    <property type="evidence" value="ECO:0007669"/>
    <property type="project" value="InterPro"/>
</dbReference>
<evidence type="ECO:0000256" key="2">
    <source>
        <dbReference type="ARBA" id="ARBA00012379"/>
    </source>
</evidence>
<dbReference type="PANTHER" id="PTHR11241:SF0">
    <property type="entry name" value="DEOXYURIDINE 5'-TRIPHOSPHATE NUCLEOTIDOHYDROLASE"/>
    <property type="match status" value="1"/>
</dbReference>
<dbReference type="Proteomes" id="UP000181941">
    <property type="component" value="Unassembled WGS sequence"/>
</dbReference>
<dbReference type="AlphaFoldDB" id="A0A1J4UAD5"/>
<protein>
    <recommendedName>
        <fullName evidence="2">dUTP diphosphatase</fullName>
        <ecNumber evidence="2">3.6.1.23</ecNumber>
    </recommendedName>
</protein>
<dbReference type="NCBIfam" id="NF001862">
    <property type="entry name" value="PRK00601.1"/>
    <property type="match status" value="1"/>
</dbReference>
<accession>A0A1J4UAD5</accession>
<dbReference type="InterPro" id="IPR029054">
    <property type="entry name" value="dUTPase-like"/>
</dbReference>